<sequence length="259" mass="30099">MRVLLVGLGNMGRKYLQKLTEIGVSVVTCDIDPTKRVDGIPFYTDPEKVDVPVDRAIVATDPLYHPYIAEYLLRRNIPVLLEKPPALSIGDWERIEGYRNLFVSEIESFSVCAEYFPEDAESILIERFGRSAGYVSPLWDLAWHDLYLLQKLPGDIQLKGLRRGEIWELEGTVGGVSFLLRVSWNSQTPRRRWFIKGKYHNTLLDFGEEKVYVDGRLMAHERRDKLLLMTKLFLEEKLGDFTKKRARRNIELLQELELK</sequence>
<gene>
    <name evidence="2" type="ordered locus">Thal_1388</name>
</gene>
<evidence type="ECO:0000313" key="3">
    <source>
        <dbReference type="Proteomes" id="UP000002043"/>
    </source>
</evidence>
<dbReference type="HOGENOM" id="CLU_1026461_0_0_0"/>
<dbReference type="Proteomes" id="UP000002043">
    <property type="component" value="Chromosome"/>
</dbReference>
<dbReference type="Pfam" id="PF01408">
    <property type="entry name" value="GFO_IDH_MocA"/>
    <property type="match status" value="1"/>
</dbReference>
<protein>
    <submittedName>
        <fullName evidence="2">Oxidoreductase domain protein</fullName>
    </submittedName>
</protein>
<dbReference type="GO" id="GO:0000166">
    <property type="term" value="F:nucleotide binding"/>
    <property type="evidence" value="ECO:0007669"/>
    <property type="project" value="InterPro"/>
</dbReference>
<name>D3SMN9_THEAH</name>
<dbReference type="InterPro" id="IPR036291">
    <property type="entry name" value="NAD(P)-bd_dom_sf"/>
</dbReference>
<dbReference type="OrthoDB" id="9815825at2"/>
<dbReference type="Gene3D" id="3.30.360.10">
    <property type="entry name" value="Dihydrodipicolinate Reductase, domain 2"/>
    <property type="match status" value="1"/>
</dbReference>
<accession>D3SMN9</accession>
<dbReference type="Gene3D" id="3.40.50.720">
    <property type="entry name" value="NAD(P)-binding Rossmann-like Domain"/>
    <property type="match status" value="1"/>
</dbReference>
<evidence type="ECO:0000259" key="1">
    <source>
        <dbReference type="Pfam" id="PF01408"/>
    </source>
</evidence>
<dbReference type="eggNOG" id="COG0673">
    <property type="taxonomic scope" value="Bacteria"/>
</dbReference>
<keyword evidence="3" id="KW-1185">Reference proteome</keyword>
<evidence type="ECO:0000313" key="2">
    <source>
        <dbReference type="EMBL" id="ADC90019.1"/>
    </source>
</evidence>
<reference evidence="3" key="1">
    <citation type="journal article" date="2010" name="Stand. Genomic Sci.">
        <title>Complete genome sequence of Thermocrinis albus type strain (HI 11/12T).</title>
        <authorList>
            <person name="Wirth R."/>
            <person name="Sikorski J."/>
            <person name="Brambilla E."/>
            <person name="Misra M."/>
            <person name="Lapidus A."/>
            <person name="Copeland A."/>
            <person name="Nolan M."/>
            <person name="Lucas S."/>
            <person name="Chen F."/>
            <person name="Tice H."/>
            <person name="Cheng J.F."/>
            <person name="Han C."/>
            <person name="Detter J.C."/>
            <person name="Tapia R."/>
            <person name="Bruce D."/>
            <person name="Goodwin L."/>
            <person name="Pitluck S."/>
            <person name="Pati A."/>
            <person name="Anderson I."/>
            <person name="Ivanova N."/>
            <person name="Mavromatis K."/>
            <person name="Mikhailova N."/>
            <person name="Chen A."/>
            <person name="Palaniappan K."/>
            <person name="Bilek Y."/>
            <person name="Hader T."/>
            <person name="Land M."/>
            <person name="Hauser L."/>
            <person name="Chang Y.J."/>
            <person name="Jeffries C.D."/>
            <person name="Tindall B.J."/>
            <person name="Rohde M."/>
            <person name="Goker M."/>
            <person name="Bristow J."/>
            <person name="Eisen J.A."/>
            <person name="Markowitz V."/>
            <person name="Hugenholtz P."/>
            <person name="Kyrpides N.C."/>
            <person name="Klenk H.P."/>
        </authorList>
    </citation>
    <scope>NUCLEOTIDE SEQUENCE [LARGE SCALE GENOMIC DNA]</scope>
    <source>
        <strain evidence="3">DSM 14484 / JCM 11386 / HI 11/12</strain>
    </source>
</reference>
<dbReference type="SUPFAM" id="SSF51735">
    <property type="entry name" value="NAD(P)-binding Rossmann-fold domains"/>
    <property type="match status" value="1"/>
</dbReference>
<dbReference type="RefSeq" id="WP_012992425.1">
    <property type="nucleotide sequence ID" value="NC_013894.1"/>
</dbReference>
<dbReference type="KEGG" id="tal:Thal_1388"/>
<feature type="domain" description="Gfo/Idh/MocA-like oxidoreductase N-terminal" evidence="1">
    <location>
        <begin position="1"/>
        <end position="95"/>
    </location>
</feature>
<dbReference type="STRING" id="638303.Thal_1388"/>
<organism evidence="2 3">
    <name type="scientific">Thermocrinis albus (strain DSM 14484 / JCM 11386 / HI 11/12)</name>
    <dbReference type="NCBI Taxonomy" id="638303"/>
    <lineage>
        <taxon>Bacteria</taxon>
        <taxon>Pseudomonadati</taxon>
        <taxon>Aquificota</taxon>
        <taxon>Aquificia</taxon>
        <taxon>Aquificales</taxon>
        <taxon>Aquificaceae</taxon>
        <taxon>Thermocrinis</taxon>
    </lineage>
</organism>
<dbReference type="InterPro" id="IPR000683">
    <property type="entry name" value="Gfo/Idh/MocA-like_OxRdtase_N"/>
</dbReference>
<dbReference type="AlphaFoldDB" id="D3SMN9"/>
<proteinExistence type="predicted"/>
<dbReference type="EMBL" id="CP001931">
    <property type="protein sequence ID" value="ADC90019.1"/>
    <property type="molecule type" value="Genomic_DNA"/>
</dbReference>